<evidence type="ECO:0000256" key="7">
    <source>
        <dbReference type="ARBA" id="ARBA00019373"/>
    </source>
</evidence>
<dbReference type="Pfam" id="PF01148">
    <property type="entry name" value="CTP_transf_1"/>
    <property type="match status" value="1"/>
</dbReference>
<gene>
    <name evidence="20" type="ORF">JCM15548_11185</name>
</gene>
<keyword evidence="12 18" id="KW-0548">Nucleotidyltransferase</keyword>
<evidence type="ECO:0000256" key="19">
    <source>
        <dbReference type="SAM" id="Phobius"/>
    </source>
</evidence>
<comment type="pathway">
    <text evidence="3 18">Phospholipid metabolism; CDP-diacylglycerol biosynthesis; CDP-diacylglycerol from sn-glycerol 3-phosphate: step 3/3.</text>
</comment>
<keyword evidence="8" id="KW-1003">Cell membrane</keyword>
<evidence type="ECO:0000256" key="16">
    <source>
        <dbReference type="ARBA" id="ARBA00023209"/>
    </source>
</evidence>
<evidence type="ECO:0000256" key="10">
    <source>
        <dbReference type="ARBA" id="ARBA00022679"/>
    </source>
</evidence>
<evidence type="ECO:0000256" key="11">
    <source>
        <dbReference type="ARBA" id="ARBA00022692"/>
    </source>
</evidence>
<evidence type="ECO:0000256" key="6">
    <source>
        <dbReference type="ARBA" id="ARBA00012487"/>
    </source>
</evidence>
<feature type="transmembrane region" description="Helical" evidence="19">
    <location>
        <begin position="30"/>
        <end position="48"/>
    </location>
</feature>
<feature type="transmembrane region" description="Helical" evidence="19">
    <location>
        <begin position="107"/>
        <end position="127"/>
    </location>
</feature>
<evidence type="ECO:0000256" key="9">
    <source>
        <dbReference type="ARBA" id="ARBA00022516"/>
    </source>
</evidence>
<evidence type="ECO:0000256" key="18">
    <source>
        <dbReference type="RuleBase" id="RU003938"/>
    </source>
</evidence>
<keyword evidence="16" id="KW-0594">Phospholipid biosynthesis</keyword>
<keyword evidence="9" id="KW-0444">Lipid biosynthesis</keyword>
<feature type="transmembrane region" description="Helical" evidence="19">
    <location>
        <begin position="81"/>
        <end position="100"/>
    </location>
</feature>
<evidence type="ECO:0000256" key="15">
    <source>
        <dbReference type="ARBA" id="ARBA00023136"/>
    </source>
</evidence>
<dbReference type="PROSITE" id="PS01315">
    <property type="entry name" value="CDS"/>
    <property type="match status" value="1"/>
</dbReference>
<dbReference type="OrthoDB" id="9799199at2"/>
<protein>
    <recommendedName>
        <fullName evidence="7 18">Phosphatidate cytidylyltransferase</fullName>
        <ecNumber evidence="6 18">2.7.7.41</ecNumber>
    </recommendedName>
</protein>
<evidence type="ECO:0000256" key="4">
    <source>
        <dbReference type="ARBA" id="ARBA00005189"/>
    </source>
</evidence>
<evidence type="ECO:0000313" key="21">
    <source>
        <dbReference type="Proteomes" id="UP000032900"/>
    </source>
</evidence>
<dbReference type="PANTHER" id="PTHR46382">
    <property type="entry name" value="PHOSPHATIDATE CYTIDYLYLTRANSFERASE"/>
    <property type="match status" value="1"/>
</dbReference>
<reference evidence="20 21" key="1">
    <citation type="journal article" date="2015" name="Microbes Environ.">
        <title>Distribution and evolution of nitrogen fixation genes in the phylum bacteroidetes.</title>
        <authorList>
            <person name="Inoue J."/>
            <person name="Oshima K."/>
            <person name="Suda W."/>
            <person name="Sakamoto M."/>
            <person name="Iino T."/>
            <person name="Noda S."/>
            <person name="Hongoh Y."/>
            <person name="Hattori M."/>
            <person name="Ohkuma M."/>
        </authorList>
    </citation>
    <scope>NUCLEOTIDE SEQUENCE [LARGE SCALE GENOMIC DNA]</scope>
    <source>
        <strain evidence="20">JCM 15548</strain>
    </source>
</reference>
<comment type="caution">
    <text evidence="20">The sequence shown here is derived from an EMBL/GenBank/DDBJ whole genome shotgun (WGS) entry which is preliminary data.</text>
</comment>
<keyword evidence="10 18" id="KW-0808">Transferase</keyword>
<evidence type="ECO:0000256" key="17">
    <source>
        <dbReference type="ARBA" id="ARBA00023264"/>
    </source>
</evidence>
<dbReference type="STRING" id="1236989.JCM15548_11185"/>
<feature type="transmembrane region" description="Helical" evidence="19">
    <location>
        <begin position="253"/>
        <end position="271"/>
    </location>
</feature>
<dbReference type="AlphaFoldDB" id="A0A0E9LVZ1"/>
<keyword evidence="21" id="KW-1185">Reference proteome</keyword>
<feature type="transmembrane region" description="Helical" evidence="19">
    <location>
        <begin position="180"/>
        <end position="198"/>
    </location>
</feature>
<organism evidence="20 21">
    <name type="scientific">Geofilum rubicundum JCM 15548</name>
    <dbReference type="NCBI Taxonomy" id="1236989"/>
    <lineage>
        <taxon>Bacteria</taxon>
        <taxon>Pseudomonadati</taxon>
        <taxon>Bacteroidota</taxon>
        <taxon>Bacteroidia</taxon>
        <taxon>Marinilabiliales</taxon>
        <taxon>Marinilabiliaceae</taxon>
        <taxon>Geofilum</taxon>
    </lineage>
</organism>
<evidence type="ECO:0000256" key="8">
    <source>
        <dbReference type="ARBA" id="ARBA00022475"/>
    </source>
</evidence>
<dbReference type="Proteomes" id="UP000032900">
    <property type="component" value="Unassembled WGS sequence"/>
</dbReference>
<comment type="pathway">
    <text evidence="4">Lipid metabolism.</text>
</comment>
<dbReference type="GO" id="GO:0016024">
    <property type="term" value="P:CDP-diacylglycerol biosynthetic process"/>
    <property type="evidence" value="ECO:0007669"/>
    <property type="project" value="UniProtKB-UniPathway"/>
</dbReference>
<feature type="transmembrane region" description="Helical" evidence="19">
    <location>
        <begin position="204"/>
        <end position="224"/>
    </location>
</feature>
<evidence type="ECO:0000256" key="2">
    <source>
        <dbReference type="ARBA" id="ARBA00004651"/>
    </source>
</evidence>
<feature type="transmembrane region" description="Helical" evidence="19">
    <location>
        <begin position="7"/>
        <end position="24"/>
    </location>
</feature>
<keyword evidence="15 19" id="KW-0472">Membrane</keyword>
<evidence type="ECO:0000256" key="3">
    <source>
        <dbReference type="ARBA" id="ARBA00005119"/>
    </source>
</evidence>
<dbReference type="UniPathway" id="UPA00557">
    <property type="reaction ID" value="UER00614"/>
</dbReference>
<name>A0A0E9LVZ1_9BACT</name>
<sequence>MNNFWQRVLTGIIFVIAIIGGMWWHQFSYLLIFFTVVLLGMLEFVELVKARPVSAQIGSAITLGSFWYLISFFVLSGGMAVQWLMFIVPMIIAVFIIELFRNSNTPLLNIACTLIIPFYVALPFSFLHFLVFKGGSYDFGLLLGFFILIWANDSGAYLVGVNFGKRRLFKRISPRKSWEGAIGGFVFTLIVAYIIHYFNGGLNVIHWLVIGMIISVMGTFGDLVESMLKRSVNVKDSGSLLPGHGGVLDRFDAVIFAAPLVCGYLILIRYIF</sequence>
<keyword evidence="17" id="KW-1208">Phospholipid metabolism</keyword>
<comment type="similarity">
    <text evidence="5 18">Belongs to the CDS family.</text>
</comment>
<evidence type="ECO:0000256" key="1">
    <source>
        <dbReference type="ARBA" id="ARBA00001698"/>
    </source>
</evidence>
<evidence type="ECO:0000256" key="13">
    <source>
        <dbReference type="ARBA" id="ARBA00022989"/>
    </source>
</evidence>
<proteinExistence type="inferred from homology"/>
<dbReference type="GO" id="GO:0005886">
    <property type="term" value="C:plasma membrane"/>
    <property type="evidence" value="ECO:0007669"/>
    <property type="project" value="UniProtKB-SubCell"/>
</dbReference>
<feature type="transmembrane region" description="Helical" evidence="19">
    <location>
        <begin position="55"/>
        <end position="75"/>
    </location>
</feature>
<keyword evidence="14" id="KW-0443">Lipid metabolism</keyword>
<evidence type="ECO:0000256" key="14">
    <source>
        <dbReference type="ARBA" id="ARBA00023098"/>
    </source>
</evidence>
<evidence type="ECO:0000313" key="20">
    <source>
        <dbReference type="EMBL" id="GAO29030.1"/>
    </source>
</evidence>
<keyword evidence="13 19" id="KW-1133">Transmembrane helix</keyword>
<dbReference type="EC" id="2.7.7.41" evidence="6 18"/>
<dbReference type="RefSeq" id="WP_062122816.1">
    <property type="nucleotide sequence ID" value="NZ_BAZW01000006.1"/>
</dbReference>
<dbReference type="EMBL" id="BAZW01000006">
    <property type="protein sequence ID" value="GAO29030.1"/>
    <property type="molecule type" value="Genomic_DNA"/>
</dbReference>
<feature type="transmembrane region" description="Helical" evidence="19">
    <location>
        <begin position="139"/>
        <end position="159"/>
    </location>
</feature>
<dbReference type="PANTHER" id="PTHR46382:SF1">
    <property type="entry name" value="PHOSPHATIDATE CYTIDYLYLTRANSFERASE"/>
    <property type="match status" value="1"/>
</dbReference>
<dbReference type="GO" id="GO:0004605">
    <property type="term" value="F:phosphatidate cytidylyltransferase activity"/>
    <property type="evidence" value="ECO:0007669"/>
    <property type="project" value="UniProtKB-EC"/>
</dbReference>
<dbReference type="InterPro" id="IPR000374">
    <property type="entry name" value="PC_trans"/>
</dbReference>
<keyword evidence="11 18" id="KW-0812">Transmembrane</keyword>
<accession>A0A0E9LVZ1</accession>
<comment type="subcellular location">
    <subcellularLocation>
        <location evidence="2">Cell membrane</location>
        <topology evidence="2">Multi-pass membrane protein</topology>
    </subcellularLocation>
</comment>
<evidence type="ECO:0000256" key="5">
    <source>
        <dbReference type="ARBA" id="ARBA00010185"/>
    </source>
</evidence>
<comment type="catalytic activity">
    <reaction evidence="1 18">
        <text>a 1,2-diacyl-sn-glycero-3-phosphate + CTP + H(+) = a CDP-1,2-diacyl-sn-glycerol + diphosphate</text>
        <dbReference type="Rhea" id="RHEA:16229"/>
        <dbReference type="ChEBI" id="CHEBI:15378"/>
        <dbReference type="ChEBI" id="CHEBI:33019"/>
        <dbReference type="ChEBI" id="CHEBI:37563"/>
        <dbReference type="ChEBI" id="CHEBI:58332"/>
        <dbReference type="ChEBI" id="CHEBI:58608"/>
        <dbReference type="EC" id="2.7.7.41"/>
    </reaction>
</comment>
<evidence type="ECO:0000256" key="12">
    <source>
        <dbReference type="ARBA" id="ARBA00022695"/>
    </source>
</evidence>